<dbReference type="GeneID" id="37138992"/>
<dbReference type="AlphaFoldDB" id="A0A319BX91"/>
<protein>
    <submittedName>
        <fullName evidence="2">Uncharacterized protein</fullName>
    </submittedName>
</protein>
<dbReference type="Proteomes" id="UP000248340">
    <property type="component" value="Unassembled WGS sequence"/>
</dbReference>
<dbReference type="VEuPathDB" id="FungiDB:BO82DRAFT_358307"/>
<feature type="compositionally biased region" description="Basic and acidic residues" evidence="1">
    <location>
        <begin position="103"/>
        <end position="117"/>
    </location>
</feature>
<evidence type="ECO:0000313" key="2">
    <source>
        <dbReference type="EMBL" id="PYH77345.1"/>
    </source>
</evidence>
<organism evidence="2 3">
    <name type="scientific">Aspergillus uvarum CBS 121591</name>
    <dbReference type="NCBI Taxonomy" id="1448315"/>
    <lineage>
        <taxon>Eukaryota</taxon>
        <taxon>Fungi</taxon>
        <taxon>Dikarya</taxon>
        <taxon>Ascomycota</taxon>
        <taxon>Pezizomycotina</taxon>
        <taxon>Eurotiomycetes</taxon>
        <taxon>Eurotiomycetidae</taxon>
        <taxon>Eurotiales</taxon>
        <taxon>Aspergillaceae</taxon>
        <taxon>Aspergillus</taxon>
        <taxon>Aspergillus subgen. Circumdati</taxon>
    </lineage>
</organism>
<feature type="region of interest" description="Disordered" evidence="1">
    <location>
        <begin position="95"/>
        <end position="117"/>
    </location>
</feature>
<evidence type="ECO:0000313" key="3">
    <source>
        <dbReference type="Proteomes" id="UP000248340"/>
    </source>
</evidence>
<sequence>MTLLLPYLQSELAYAHMQPVCTVPRLVLSLLPGKQQQQQQQQQHRTKSQDPIQEGLMRRPDPRNHYRSQKFELNPFFRQAYHSIPHESFHSKAHQLPSLSALDRPKSRCIRPKEWQN</sequence>
<accession>A0A319BX91</accession>
<reference evidence="2 3" key="1">
    <citation type="submission" date="2016-12" db="EMBL/GenBank/DDBJ databases">
        <title>The genomes of Aspergillus section Nigri reveals drivers in fungal speciation.</title>
        <authorList>
            <consortium name="DOE Joint Genome Institute"/>
            <person name="Vesth T.C."/>
            <person name="Nybo J."/>
            <person name="Theobald S."/>
            <person name="Brandl J."/>
            <person name="Frisvad J.C."/>
            <person name="Nielsen K.F."/>
            <person name="Lyhne E.K."/>
            <person name="Kogle M.E."/>
            <person name="Kuo A."/>
            <person name="Riley R."/>
            <person name="Clum A."/>
            <person name="Nolan M."/>
            <person name="Lipzen A."/>
            <person name="Salamov A."/>
            <person name="Henrissat B."/>
            <person name="Wiebenga A."/>
            <person name="De Vries R.P."/>
            <person name="Grigoriev I.V."/>
            <person name="Mortensen U.H."/>
            <person name="Andersen M.R."/>
            <person name="Baker S.E."/>
        </authorList>
    </citation>
    <scope>NUCLEOTIDE SEQUENCE [LARGE SCALE GENOMIC DNA]</scope>
    <source>
        <strain evidence="2 3">CBS 121591</strain>
    </source>
</reference>
<evidence type="ECO:0000256" key="1">
    <source>
        <dbReference type="SAM" id="MobiDB-lite"/>
    </source>
</evidence>
<dbReference type="EMBL" id="KZ821742">
    <property type="protein sequence ID" value="PYH77345.1"/>
    <property type="molecule type" value="Genomic_DNA"/>
</dbReference>
<name>A0A319BX91_9EURO</name>
<dbReference type="RefSeq" id="XP_025487545.1">
    <property type="nucleotide sequence ID" value="XM_025636251.1"/>
</dbReference>
<feature type="region of interest" description="Disordered" evidence="1">
    <location>
        <begin position="32"/>
        <end position="67"/>
    </location>
</feature>
<gene>
    <name evidence="2" type="ORF">BO82DRAFT_358307</name>
</gene>
<keyword evidence="3" id="KW-1185">Reference proteome</keyword>
<proteinExistence type="predicted"/>